<dbReference type="AlphaFoldDB" id="A0A7S3V5U6"/>
<keyword evidence="2" id="KW-0732">Signal</keyword>
<protein>
    <recommendedName>
        <fullName evidence="3">Reelin domain-containing protein</fullName>
    </recommendedName>
</protein>
<proteinExistence type="predicted"/>
<evidence type="ECO:0000256" key="2">
    <source>
        <dbReference type="SAM" id="SignalP"/>
    </source>
</evidence>
<evidence type="ECO:0000256" key="1">
    <source>
        <dbReference type="SAM" id="MobiDB-lite"/>
    </source>
</evidence>
<organism evidence="4">
    <name type="scientific">Chaetoceros debilis</name>
    <dbReference type="NCBI Taxonomy" id="122233"/>
    <lineage>
        <taxon>Eukaryota</taxon>
        <taxon>Sar</taxon>
        <taxon>Stramenopiles</taxon>
        <taxon>Ochrophyta</taxon>
        <taxon>Bacillariophyta</taxon>
        <taxon>Coscinodiscophyceae</taxon>
        <taxon>Chaetocerotophycidae</taxon>
        <taxon>Chaetocerotales</taxon>
        <taxon>Chaetocerotaceae</taxon>
        <taxon>Chaetoceros</taxon>
    </lineage>
</organism>
<feature type="compositionally biased region" description="Polar residues" evidence="1">
    <location>
        <begin position="207"/>
        <end position="233"/>
    </location>
</feature>
<feature type="compositionally biased region" description="Polar residues" evidence="1">
    <location>
        <begin position="279"/>
        <end position="308"/>
    </location>
</feature>
<feature type="compositionally biased region" description="Polar residues" evidence="1">
    <location>
        <begin position="315"/>
        <end position="355"/>
    </location>
</feature>
<feature type="chain" id="PRO_5030883305" description="Reelin domain-containing protein" evidence="2">
    <location>
        <begin position="33"/>
        <end position="661"/>
    </location>
</feature>
<feature type="compositionally biased region" description="Low complexity" evidence="1">
    <location>
        <begin position="234"/>
        <end position="277"/>
    </location>
</feature>
<evidence type="ECO:0000313" key="4">
    <source>
        <dbReference type="EMBL" id="CAE0458355.1"/>
    </source>
</evidence>
<feature type="region of interest" description="Disordered" evidence="1">
    <location>
        <begin position="194"/>
        <end position="454"/>
    </location>
</feature>
<dbReference type="EMBL" id="HBIO01004645">
    <property type="protein sequence ID" value="CAE0458355.1"/>
    <property type="molecule type" value="Transcribed_RNA"/>
</dbReference>
<reference evidence="4" key="1">
    <citation type="submission" date="2021-01" db="EMBL/GenBank/DDBJ databases">
        <authorList>
            <person name="Corre E."/>
            <person name="Pelletier E."/>
            <person name="Niang G."/>
            <person name="Scheremetjew M."/>
            <person name="Finn R."/>
            <person name="Kale V."/>
            <person name="Holt S."/>
            <person name="Cochrane G."/>
            <person name="Meng A."/>
            <person name="Brown T."/>
            <person name="Cohen L."/>
        </authorList>
    </citation>
    <scope>NUCLEOTIDE SEQUENCE</scope>
    <source>
        <strain evidence="4">MM31A-1</strain>
    </source>
</reference>
<name>A0A7S3V5U6_9STRA</name>
<feature type="domain" description="Reelin" evidence="3">
    <location>
        <begin position="83"/>
        <end position="183"/>
    </location>
</feature>
<accession>A0A7S3V5U6</accession>
<gene>
    <name evidence="4" type="ORF">CDEB00056_LOCUS3196</name>
</gene>
<evidence type="ECO:0000259" key="3">
    <source>
        <dbReference type="Pfam" id="PF02014"/>
    </source>
</evidence>
<dbReference type="InterPro" id="IPR002861">
    <property type="entry name" value="Reeler_dom"/>
</dbReference>
<dbReference type="Pfam" id="PF02014">
    <property type="entry name" value="Reeler"/>
    <property type="match status" value="1"/>
</dbReference>
<feature type="signal peptide" evidence="2">
    <location>
        <begin position="1"/>
        <end position="32"/>
    </location>
</feature>
<sequence length="661" mass="70041">MCRMTESMSIPARALILICFLASALIPVTVVAYPYQAGHCNRGSITDQGASYPHGLSSAGSIAQGGLSLLIDGVKMNPQDTEVKTLTVNQNYTFRLEVDSGTFKGFLIRLEGPNGENVGAAFVGDYPGTNDFKVHPSCATKISAVTHVSNARKAYVEFPFSLAQSVENLRLDVTVVTTAVNLWNYSLFELKTSSPPVPLPSPGPSVIASSKPSPGPSLNLSTNPSHSPSKSFTSHPSPVPSLSLSLNPSQAPSRMASSNPSLAPSQSFSSNPSSAPNRMASSDPSQAPNRMASSDPSQAPNRMASSGPSIAPSGMASSDPSQAPSEMAISNPNQAPSRTSPSQAPSRITSSNPSEAPSRMASLNPSPPPSRVASPSLAPSQMASSNPSLSPSQMASSNPSQALSQIASSNPSQDPSRMTSSNPSQIPSRIASLNPSPSPSRMGSFNPSQAPSRLSVLPSVSNIPSESCVAVSIQINPDEYTYETSWKLTDPSGILIVSAGTNSSENEEIFMDLMPYSLYRYDTCLPFFCDGNDRLHEYKLETFYYNGDGLILENAALDAEYYCIFVDGIRIFGDSDESNFGDNDTIVFPSCPEDKAPVSALSPRPSNLQSSQPSYIIPQPPFIPTISPIEQDVSSAIKPNRPSLITHLFLPLVLVLRGILK</sequence>
<feature type="compositionally biased region" description="Low complexity" evidence="1">
    <location>
        <begin position="371"/>
        <end position="380"/>
    </location>
</feature>
<feature type="compositionally biased region" description="Polar residues" evidence="1">
    <location>
        <begin position="381"/>
        <end position="454"/>
    </location>
</feature>